<organism evidence="3 4">
    <name type="scientific">Heterobasidion irregulare (strain TC 32-1)</name>
    <dbReference type="NCBI Taxonomy" id="747525"/>
    <lineage>
        <taxon>Eukaryota</taxon>
        <taxon>Fungi</taxon>
        <taxon>Dikarya</taxon>
        <taxon>Basidiomycota</taxon>
        <taxon>Agaricomycotina</taxon>
        <taxon>Agaricomycetes</taxon>
        <taxon>Russulales</taxon>
        <taxon>Bondarzewiaceae</taxon>
        <taxon>Heterobasidion</taxon>
        <taxon>Heterobasidion annosum species complex</taxon>
    </lineage>
</organism>
<dbReference type="EMBL" id="KI925463">
    <property type="protein sequence ID" value="ETW77498.1"/>
    <property type="molecule type" value="Genomic_DNA"/>
</dbReference>
<dbReference type="InterPro" id="IPR001810">
    <property type="entry name" value="F-box_dom"/>
</dbReference>
<evidence type="ECO:0000313" key="3">
    <source>
        <dbReference type="EMBL" id="ETW77498.1"/>
    </source>
</evidence>
<name>W4JV95_HETIT</name>
<evidence type="ECO:0000259" key="2">
    <source>
        <dbReference type="Pfam" id="PF12937"/>
    </source>
</evidence>
<dbReference type="Proteomes" id="UP000030671">
    <property type="component" value="Unassembled WGS sequence"/>
</dbReference>
<evidence type="ECO:0000313" key="4">
    <source>
        <dbReference type="Proteomes" id="UP000030671"/>
    </source>
</evidence>
<reference evidence="3 4" key="1">
    <citation type="journal article" date="2012" name="New Phytol.">
        <title>Insight into trade-off between wood decay and parasitism from the genome of a fungal forest pathogen.</title>
        <authorList>
            <person name="Olson A."/>
            <person name="Aerts A."/>
            <person name="Asiegbu F."/>
            <person name="Belbahri L."/>
            <person name="Bouzid O."/>
            <person name="Broberg A."/>
            <person name="Canback B."/>
            <person name="Coutinho P.M."/>
            <person name="Cullen D."/>
            <person name="Dalman K."/>
            <person name="Deflorio G."/>
            <person name="van Diepen L.T."/>
            <person name="Dunand C."/>
            <person name="Duplessis S."/>
            <person name="Durling M."/>
            <person name="Gonthier P."/>
            <person name="Grimwood J."/>
            <person name="Fossdal C.G."/>
            <person name="Hansson D."/>
            <person name="Henrissat B."/>
            <person name="Hietala A."/>
            <person name="Himmelstrand K."/>
            <person name="Hoffmeister D."/>
            <person name="Hogberg N."/>
            <person name="James T.Y."/>
            <person name="Karlsson M."/>
            <person name="Kohler A."/>
            <person name="Kues U."/>
            <person name="Lee Y.H."/>
            <person name="Lin Y.C."/>
            <person name="Lind M."/>
            <person name="Lindquist E."/>
            <person name="Lombard V."/>
            <person name="Lucas S."/>
            <person name="Lunden K."/>
            <person name="Morin E."/>
            <person name="Murat C."/>
            <person name="Park J."/>
            <person name="Raffaello T."/>
            <person name="Rouze P."/>
            <person name="Salamov A."/>
            <person name="Schmutz J."/>
            <person name="Solheim H."/>
            <person name="Stahlberg J."/>
            <person name="Velez H."/>
            <person name="de Vries R.P."/>
            <person name="Wiebenga A."/>
            <person name="Woodward S."/>
            <person name="Yakovlev I."/>
            <person name="Garbelotto M."/>
            <person name="Martin F."/>
            <person name="Grigoriev I.V."/>
            <person name="Stenlid J."/>
        </authorList>
    </citation>
    <scope>NUCLEOTIDE SEQUENCE [LARGE SCALE GENOMIC DNA]</scope>
    <source>
        <strain evidence="3 4">TC 32-1</strain>
    </source>
</reference>
<accession>W4JV95</accession>
<dbReference type="HOGENOM" id="CLU_024199_2_2_1"/>
<dbReference type="AlphaFoldDB" id="W4JV95"/>
<gene>
    <name evidence="3" type="ORF">HETIRDRAFT_421621</name>
</gene>
<keyword evidence="4" id="KW-1185">Reference proteome</keyword>
<dbReference type="Gene3D" id="1.20.1280.50">
    <property type="match status" value="1"/>
</dbReference>
<dbReference type="eggNOG" id="ENOG502R19S">
    <property type="taxonomic scope" value="Eukaryota"/>
</dbReference>
<dbReference type="InterPro" id="IPR036047">
    <property type="entry name" value="F-box-like_dom_sf"/>
</dbReference>
<feature type="coiled-coil region" evidence="1">
    <location>
        <begin position="526"/>
        <end position="553"/>
    </location>
</feature>
<keyword evidence="1" id="KW-0175">Coiled coil</keyword>
<dbReference type="KEGG" id="hir:HETIRDRAFT_421621"/>
<protein>
    <recommendedName>
        <fullName evidence="2">F-box domain-containing protein</fullName>
    </recommendedName>
</protein>
<dbReference type="SUPFAM" id="SSF81383">
    <property type="entry name" value="F-box domain"/>
    <property type="match status" value="1"/>
</dbReference>
<dbReference type="GeneID" id="20673736"/>
<feature type="domain" description="F-box" evidence="2">
    <location>
        <begin position="70"/>
        <end position="126"/>
    </location>
</feature>
<dbReference type="OrthoDB" id="2884925at2759"/>
<proteinExistence type="predicted"/>
<dbReference type="Pfam" id="PF12937">
    <property type="entry name" value="F-box-like"/>
    <property type="match status" value="1"/>
</dbReference>
<sequence>MPAASRHSLRALEFWTQAKNVRISALNNLLASSGSISTTSLFKQIDGKIAALREALSSLREWRNRLPPVSRLPPELLVSIFSLLAADEAPTVRYRISLGWIVVSHVCSHWRRVALDSPVLWANINFDLSSWWIQTMLDRAKQGPLVIRAIRIRYAEDAESVLGVLSSHMSQRRELGLRQPLGGVDTINPVVKFLTSPAPSLEWVKFVVETKKNVHIPNNMFGDYALSLRVVTLVGCTIPWISPIMRNLSHLTIALTQWQYQQVEENYLPSKDDFFDMLANMHHLETLDIEEYFPRYTPDTGVYSRMRQPGIELLDLSSLILRGSWAPCIAVLGSIQIPETSMVHFTCRNHTREGFVDLLLPMLEKHSGKTGKALPLRTLSISVGSLGGSVVVIGRNFSDQKDHFRCKPSILLDLDHLDPNSLSLVANALYIRKLEALWISLRTQDPELYIPIIQVLEKAENWDQVSFHDDALPLFCAMLASTSNSAGDEARMHIDKCFFPNLRSLVLGHETEQPFCGGSLIYQDQLVAALQKRNDLKAHLEELELQLPRNEASKKWVEQLEQLEGIVSVKVFWNGER</sequence>
<evidence type="ECO:0000256" key="1">
    <source>
        <dbReference type="SAM" id="Coils"/>
    </source>
</evidence>
<dbReference type="InParanoid" id="W4JV95"/>
<dbReference type="RefSeq" id="XP_009550995.1">
    <property type="nucleotide sequence ID" value="XM_009552700.1"/>
</dbReference>